<dbReference type="NCBIfam" id="NF003742">
    <property type="entry name" value="PRK05339.1"/>
    <property type="match status" value="1"/>
</dbReference>
<proteinExistence type="inferred from homology"/>
<evidence type="ECO:0000256" key="4">
    <source>
        <dbReference type="ARBA" id="ARBA00022777"/>
    </source>
</evidence>
<comment type="catalytic activity">
    <reaction evidence="5">
        <text>[pyruvate, water dikinase]-phosphate + phosphate + H(+) = [pyruvate, water dikinase] + diphosphate</text>
        <dbReference type="Rhea" id="RHEA:48580"/>
        <dbReference type="Rhea" id="RHEA-COMP:11425"/>
        <dbReference type="Rhea" id="RHEA-COMP:11426"/>
        <dbReference type="ChEBI" id="CHEBI:15378"/>
        <dbReference type="ChEBI" id="CHEBI:33019"/>
        <dbReference type="ChEBI" id="CHEBI:43176"/>
        <dbReference type="ChEBI" id="CHEBI:43474"/>
        <dbReference type="ChEBI" id="CHEBI:68546"/>
        <dbReference type="EC" id="2.7.4.28"/>
    </reaction>
</comment>
<sequence length="273" mass="31285">MHTRTVFYISDGTGITAETFGNAILAQFDMRPRHVRLPFVDTVDKAHQAVRQVNHTAELEGKKPIVFTTLVNMDVLKVIQEGCKGMLMDMFSTFVRPLEQELGIKSLHRVGRFSDITRSKEYLDRIEAINFSLDHDDGQSHRDLEGADVILIGVSRSGKTPTSLYLAMQCGLKVANYPLIPEDFERRQLPPALMPYRKKIFGLTIQPERLSEIRNERRPNSRYADLANCRYEVNEAEAMMRRAGIRWLSTTTKSIEEIATTILQEVRPERLVY</sequence>
<keyword evidence="2 5" id="KW-0808">Transferase</keyword>
<dbReference type="PANTHER" id="PTHR31756:SF3">
    <property type="entry name" value="PYRUVATE, PHOSPHATE DIKINASE REGULATORY PROTEIN 1, CHLOROPLASTIC"/>
    <property type="match status" value="1"/>
</dbReference>
<evidence type="ECO:0000313" key="6">
    <source>
        <dbReference type="EMBL" id="QKD46319.1"/>
    </source>
</evidence>
<evidence type="ECO:0000313" key="7">
    <source>
        <dbReference type="Proteomes" id="UP000500755"/>
    </source>
</evidence>
<dbReference type="GO" id="GO:0043531">
    <property type="term" value="F:ADP binding"/>
    <property type="evidence" value="ECO:0007669"/>
    <property type="project" value="UniProtKB-UniRule"/>
</dbReference>
<accession>A0A859A195</accession>
<protein>
    <recommendedName>
        <fullName evidence="5">Putative phosphoenolpyruvate synthase regulatory protein</fullName>
        <shortName evidence="5">PEP synthase regulatory protein</shortName>
        <shortName evidence="5">PSRP</shortName>
        <ecNumber evidence="5">2.7.11.33</ecNumber>
        <ecNumber evidence="5">2.7.4.28</ecNumber>
    </recommendedName>
    <alternativeName>
        <fullName evidence="5">Pyruvate, water dikinase regulatory protein</fullName>
    </alternativeName>
</protein>
<evidence type="ECO:0000256" key="2">
    <source>
        <dbReference type="ARBA" id="ARBA00022679"/>
    </source>
</evidence>
<dbReference type="HAMAP" id="MF_01062">
    <property type="entry name" value="PSRP"/>
    <property type="match status" value="1"/>
</dbReference>
<comment type="similarity">
    <text evidence="5">Belongs to the pyruvate, phosphate/water dikinase regulatory protein family. PSRP subfamily.</text>
</comment>
<keyword evidence="4 5" id="KW-0418">Kinase</keyword>
<evidence type="ECO:0000256" key="1">
    <source>
        <dbReference type="ARBA" id="ARBA00022527"/>
    </source>
</evidence>
<dbReference type="EC" id="2.7.4.28" evidence="5"/>
<dbReference type="GO" id="GO:0004674">
    <property type="term" value="F:protein serine/threonine kinase activity"/>
    <property type="evidence" value="ECO:0007669"/>
    <property type="project" value="UniProtKB-UniRule"/>
</dbReference>
<keyword evidence="1 5" id="KW-0723">Serine/threonine-protein kinase</keyword>
<dbReference type="EC" id="2.7.11.33" evidence="5"/>
<comment type="catalytic activity">
    <reaction evidence="5">
        <text>[pyruvate, water dikinase] + ADP = [pyruvate, water dikinase]-phosphate + AMP + H(+)</text>
        <dbReference type="Rhea" id="RHEA:46020"/>
        <dbReference type="Rhea" id="RHEA-COMP:11425"/>
        <dbReference type="Rhea" id="RHEA-COMP:11426"/>
        <dbReference type="ChEBI" id="CHEBI:15378"/>
        <dbReference type="ChEBI" id="CHEBI:43176"/>
        <dbReference type="ChEBI" id="CHEBI:68546"/>
        <dbReference type="ChEBI" id="CHEBI:456215"/>
        <dbReference type="ChEBI" id="CHEBI:456216"/>
        <dbReference type="EC" id="2.7.11.33"/>
    </reaction>
</comment>
<organism evidence="6 7">
    <name type="scientific">Alicycliphilus denitrificans</name>
    <dbReference type="NCBI Taxonomy" id="179636"/>
    <lineage>
        <taxon>Bacteria</taxon>
        <taxon>Pseudomonadati</taxon>
        <taxon>Pseudomonadota</taxon>
        <taxon>Betaproteobacteria</taxon>
        <taxon>Burkholderiales</taxon>
        <taxon>Comamonadaceae</taxon>
        <taxon>Alicycliphilus</taxon>
    </lineage>
</organism>
<evidence type="ECO:0000256" key="3">
    <source>
        <dbReference type="ARBA" id="ARBA00022741"/>
    </source>
</evidence>
<dbReference type="Pfam" id="PF03618">
    <property type="entry name" value="Kinase-PPPase"/>
    <property type="match status" value="1"/>
</dbReference>
<feature type="binding site" evidence="5">
    <location>
        <begin position="153"/>
        <end position="160"/>
    </location>
    <ligand>
        <name>ADP</name>
        <dbReference type="ChEBI" id="CHEBI:456216"/>
    </ligand>
</feature>
<comment type="function">
    <text evidence="5">Bifunctional serine/threonine kinase and phosphorylase involved in the regulation of the phosphoenolpyruvate synthase (PEPS) by catalyzing its phosphorylation/dephosphorylation.</text>
</comment>
<reference evidence="6 7" key="1">
    <citation type="submission" date="2020-05" db="EMBL/GenBank/DDBJ databases">
        <title>Complete genome sequence of Alicycliphilus denitrificans DP3.</title>
        <authorList>
            <person name="Chen X."/>
        </authorList>
    </citation>
    <scope>NUCLEOTIDE SEQUENCE [LARGE SCALE GENOMIC DNA]</scope>
    <source>
        <strain evidence="6 7">DP3</strain>
    </source>
</reference>
<dbReference type="GO" id="GO:0005524">
    <property type="term" value="F:ATP binding"/>
    <property type="evidence" value="ECO:0007669"/>
    <property type="project" value="InterPro"/>
</dbReference>
<keyword evidence="3 5" id="KW-0547">Nucleotide-binding</keyword>
<name>A0A859A195_9BURK</name>
<dbReference type="InterPro" id="IPR026530">
    <property type="entry name" value="PSRP"/>
</dbReference>
<dbReference type="InterPro" id="IPR005177">
    <property type="entry name" value="Kinase-pyrophosphorylase"/>
</dbReference>
<dbReference type="AlphaFoldDB" id="A0A859A195"/>
<gene>
    <name evidence="6" type="ORF">HF896_13650</name>
</gene>
<dbReference type="EMBL" id="CP051298">
    <property type="protein sequence ID" value="QKD46319.1"/>
    <property type="molecule type" value="Genomic_DNA"/>
</dbReference>
<evidence type="ECO:0000256" key="5">
    <source>
        <dbReference type="HAMAP-Rule" id="MF_01062"/>
    </source>
</evidence>
<dbReference type="PANTHER" id="PTHR31756">
    <property type="entry name" value="PYRUVATE, PHOSPHATE DIKINASE REGULATORY PROTEIN 1, CHLOROPLASTIC"/>
    <property type="match status" value="1"/>
</dbReference>
<dbReference type="Proteomes" id="UP000500755">
    <property type="component" value="Chromosome"/>
</dbReference>
<dbReference type="GO" id="GO:0016776">
    <property type="term" value="F:phosphotransferase activity, phosphate group as acceptor"/>
    <property type="evidence" value="ECO:0007669"/>
    <property type="project" value="UniProtKB-UniRule"/>
</dbReference>